<dbReference type="PATRIC" id="fig|1227453.3.peg.1071"/>
<dbReference type="AlphaFoldDB" id="M0LMD5"/>
<dbReference type="EMBL" id="AOLY01000008">
    <property type="protein sequence ID" value="EMA33185.1"/>
    <property type="molecule type" value="Genomic_DNA"/>
</dbReference>
<dbReference type="Pfam" id="PF07187">
    <property type="entry name" value="DUF1405"/>
    <property type="match status" value="1"/>
</dbReference>
<comment type="caution">
    <text evidence="2">The sequence shown here is derived from an EMBL/GenBank/DDBJ whole genome shotgun (WGS) entry which is preliminary data.</text>
</comment>
<dbReference type="Proteomes" id="UP000011524">
    <property type="component" value="Unassembled WGS sequence"/>
</dbReference>
<dbReference type="PANTHER" id="PTHR40042">
    <property type="entry name" value="HYPOTHETICAL MEMBRANE SPANNING PROTEIN"/>
    <property type="match status" value="1"/>
</dbReference>
<accession>M0LMD5</accession>
<keyword evidence="1" id="KW-0472">Membrane</keyword>
<dbReference type="eggNOG" id="arCOG02940">
    <property type="taxonomic scope" value="Archaea"/>
</dbReference>
<feature type="transmembrane region" description="Helical" evidence="1">
    <location>
        <begin position="193"/>
        <end position="210"/>
    </location>
</feature>
<protein>
    <recommendedName>
        <fullName evidence="4">DUF1405 domain-containing protein</fullName>
    </recommendedName>
</protein>
<feature type="transmembrane region" description="Helical" evidence="1">
    <location>
        <begin position="250"/>
        <end position="268"/>
    </location>
</feature>
<feature type="transmembrane region" description="Helical" evidence="1">
    <location>
        <begin position="108"/>
        <end position="131"/>
    </location>
</feature>
<feature type="transmembrane region" description="Helical" evidence="1">
    <location>
        <begin position="68"/>
        <end position="88"/>
    </location>
</feature>
<feature type="transmembrane region" description="Helical" evidence="1">
    <location>
        <begin position="168"/>
        <end position="186"/>
    </location>
</feature>
<evidence type="ECO:0000313" key="3">
    <source>
        <dbReference type="Proteomes" id="UP000011524"/>
    </source>
</evidence>
<evidence type="ECO:0000256" key="1">
    <source>
        <dbReference type="SAM" id="Phobius"/>
    </source>
</evidence>
<evidence type="ECO:0008006" key="4">
    <source>
        <dbReference type="Google" id="ProtNLM"/>
    </source>
</evidence>
<reference evidence="2 3" key="1">
    <citation type="journal article" date="2014" name="PLoS Genet.">
        <title>Phylogenetically driven sequencing of extremely halophilic archaea reveals strategies for static and dynamic osmo-response.</title>
        <authorList>
            <person name="Becker E.A."/>
            <person name="Seitzer P.M."/>
            <person name="Tritt A."/>
            <person name="Larsen D."/>
            <person name="Krusor M."/>
            <person name="Yao A.I."/>
            <person name="Wu D."/>
            <person name="Madern D."/>
            <person name="Eisen J.A."/>
            <person name="Darling A.E."/>
            <person name="Facciotti M.T."/>
        </authorList>
    </citation>
    <scope>NUCLEOTIDE SEQUENCE [LARGE SCALE GENOMIC DNA]</scope>
    <source>
        <strain evidence="3">ATCC 49778 / DSM 6131 / JCM 7785 / NBRC 101032 / NCIMB 13157 / TR-1</strain>
    </source>
</reference>
<feature type="transmembrane region" description="Helical" evidence="1">
    <location>
        <begin position="143"/>
        <end position="162"/>
    </location>
</feature>
<organism evidence="2 3">
    <name type="scientific">Haloarcula japonica (strain ATCC 49778 / DSM 6131 / JCM 7785 / NBRC 101032 / NCIMB 13157 / TR-1)</name>
    <dbReference type="NCBI Taxonomy" id="1227453"/>
    <lineage>
        <taxon>Archaea</taxon>
        <taxon>Methanobacteriati</taxon>
        <taxon>Methanobacteriota</taxon>
        <taxon>Stenosarchaea group</taxon>
        <taxon>Halobacteria</taxon>
        <taxon>Halobacteriales</taxon>
        <taxon>Haloarculaceae</taxon>
        <taxon>Haloarcula</taxon>
    </lineage>
</organism>
<name>M0LMD5_HALJT</name>
<dbReference type="PANTHER" id="PTHR40042:SF1">
    <property type="entry name" value="DUF1405 DOMAIN-CONTAINING PROTEIN"/>
    <property type="match status" value="1"/>
</dbReference>
<dbReference type="STRING" id="1227453.C444_05321"/>
<proteinExistence type="predicted"/>
<gene>
    <name evidence="2" type="ORF">C444_05321</name>
</gene>
<keyword evidence="1" id="KW-0812">Transmembrane</keyword>
<keyword evidence="3" id="KW-1185">Reference proteome</keyword>
<evidence type="ECO:0000313" key="2">
    <source>
        <dbReference type="EMBL" id="EMA33185.1"/>
    </source>
</evidence>
<keyword evidence="1" id="KW-1133">Transmembrane helix</keyword>
<sequence length="277" mass="30311">MSFRQTPSTTTVFIASPHCIDMAPDEGVGGRIDAAVARVFSRRLPDAEGLPQYVAPLPAWLENVGLRLAWPIALVNLVGTLFGFWYYAGRPLNTAPPLVEGQLGAAPLAAYPLIPDSPVATMFIGLSLVAWRLDWDVQWLHMLGFFGCIKLGLWTPYVQLVLNGPGGVPLWLYWFLVLSHLAMALEALLIHRYASFSVASVAVAVAWYGFNDIVDYFVPVLDGPHHTWLRAEPIVAAGQFDHSVLAHDLAAGWAVVLTLTATFLALATRVEKVKRQA</sequence>
<dbReference type="InterPro" id="IPR009845">
    <property type="entry name" value="DUF1405"/>
</dbReference>